<evidence type="ECO:0000259" key="4">
    <source>
        <dbReference type="Pfam" id="PF13579"/>
    </source>
</evidence>
<dbReference type="AlphaFoldDB" id="A0ABD5REI9"/>
<evidence type="ECO:0000256" key="1">
    <source>
        <dbReference type="ARBA" id="ARBA00022676"/>
    </source>
</evidence>
<keyword evidence="1" id="KW-0328">Glycosyltransferase</keyword>
<comment type="caution">
    <text evidence="5">The sequence shown here is derived from an EMBL/GenBank/DDBJ whole genome shotgun (WGS) entry which is preliminary data.</text>
</comment>
<dbReference type="SUPFAM" id="SSF53756">
    <property type="entry name" value="UDP-Glycosyltransferase/glycogen phosphorylase"/>
    <property type="match status" value="1"/>
</dbReference>
<accession>A0ABD5REI9</accession>
<dbReference type="Proteomes" id="UP001596201">
    <property type="component" value="Unassembled WGS sequence"/>
</dbReference>
<feature type="region of interest" description="Disordered" evidence="3">
    <location>
        <begin position="250"/>
        <end position="271"/>
    </location>
</feature>
<proteinExistence type="predicted"/>
<feature type="compositionally biased region" description="Low complexity" evidence="3">
    <location>
        <begin position="25"/>
        <end position="37"/>
    </location>
</feature>
<sequence length="477" mass="51099">MTRSGETDADTPGDTDSGSADSAHTGDSADSAETATSADHAPHVCMLLPGAFPPDIRVRKEVTALRTAGYRVTVVASGPADRPKRETVAGASVVRLDRETRSGRAAWLASAGINLPTAIHPRWLVAVRRLHRRDPVDVLHVHDLPLGGTALLARRLFGTPVVLDLHENYPEAVTQWRRTTRGFRSSPLGWLKRRLFPRSRWQRLERRWVRRADHVLTVVPEARDHYLRDCGADPSRVTVVSNTVELAQFTPGGGRGEGSVRPTGTVDSGPDAASDVCTVSYVGGFGAHRGLDTAIRAVAALESGVELLLVGGGGGTTESELRALIAELGVGDRVTITGWVDFEEVPGYVAASDACLVPHARTPHTETTVPHKLFQYMATGKPVVVTDVAPLARIVDETESGLVVPAGDHDAMADAIRRLCGDAGLCGELGRNGRTAVEAEYNWDRDAKRLVAVYDEVCDRTSGSYEGEGLSVVGGER</sequence>
<protein>
    <submittedName>
        <fullName evidence="5">Glycosyltransferase family 4 protein</fullName>
    </submittedName>
</protein>
<dbReference type="CDD" id="cd03794">
    <property type="entry name" value="GT4_WbuB-like"/>
    <property type="match status" value="1"/>
</dbReference>
<evidence type="ECO:0000313" key="6">
    <source>
        <dbReference type="Proteomes" id="UP001596201"/>
    </source>
</evidence>
<dbReference type="EMBL" id="JBHSKX010000002">
    <property type="protein sequence ID" value="MFC5368241.1"/>
    <property type="molecule type" value="Genomic_DNA"/>
</dbReference>
<reference evidence="5 6" key="1">
    <citation type="journal article" date="2019" name="Int. J. Syst. Evol. Microbiol.">
        <title>The Global Catalogue of Microorganisms (GCM) 10K type strain sequencing project: providing services to taxonomists for standard genome sequencing and annotation.</title>
        <authorList>
            <consortium name="The Broad Institute Genomics Platform"/>
            <consortium name="The Broad Institute Genome Sequencing Center for Infectious Disease"/>
            <person name="Wu L."/>
            <person name="Ma J."/>
        </authorList>
    </citation>
    <scope>NUCLEOTIDE SEQUENCE [LARGE SCALE GENOMIC DNA]</scope>
    <source>
        <strain evidence="5 6">CGMCC 1.12237</strain>
    </source>
</reference>
<dbReference type="Pfam" id="PF13692">
    <property type="entry name" value="Glyco_trans_1_4"/>
    <property type="match status" value="1"/>
</dbReference>
<dbReference type="PANTHER" id="PTHR12526:SF510">
    <property type="entry name" value="D-INOSITOL 3-PHOSPHATE GLYCOSYLTRANSFERASE"/>
    <property type="match status" value="1"/>
</dbReference>
<feature type="region of interest" description="Disordered" evidence="3">
    <location>
        <begin position="1"/>
        <end position="37"/>
    </location>
</feature>
<dbReference type="GO" id="GO:0016757">
    <property type="term" value="F:glycosyltransferase activity"/>
    <property type="evidence" value="ECO:0007669"/>
    <property type="project" value="UniProtKB-KW"/>
</dbReference>
<evidence type="ECO:0000256" key="2">
    <source>
        <dbReference type="ARBA" id="ARBA00022679"/>
    </source>
</evidence>
<dbReference type="InterPro" id="IPR028098">
    <property type="entry name" value="Glyco_trans_4-like_N"/>
</dbReference>
<dbReference type="PANTHER" id="PTHR12526">
    <property type="entry name" value="GLYCOSYLTRANSFERASE"/>
    <property type="match status" value="1"/>
</dbReference>
<gene>
    <name evidence="5" type="ORF">ACFPJ5_15025</name>
</gene>
<organism evidence="5 6">
    <name type="scientific">Salinirubrum litoreum</name>
    <dbReference type="NCBI Taxonomy" id="1126234"/>
    <lineage>
        <taxon>Archaea</taxon>
        <taxon>Methanobacteriati</taxon>
        <taxon>Methanobacteriota</taxon>
        <taxon>Stenosarchaea group</taxon>
        <taxon>Halobacteria</taxon>
        <taxon>Halobacteriales</taxon>
        <taxon>Haloferacaceae</taxon>
        <taxon>Salinirubrum</taxon>
    </lineage>
</organism>
<keyword evidence="2" id="KW-0808">Transferase</keyword>
<feature type="domain" description="Glycosyltransferase subfamily 4-like N-terminal" evidence="4">
    <location>
        <begin position="57"/>
        <end position="242"/>
    </location>
</feature>
<keyword evidence="6" id="KW-1185">Reference proteome</keyword>
<dbReference type="Gene3D" id="3.40.50.2000">
    <property type="entry name" value="Glycogen Phosphorylase B"/>
    <property type="match status" value="2"/>
</dbReference>
<dbReference type="RefSeq" id="WP_227230493.1">
    <property type="nucleotide sequence ID" value="NZ_JAJCVJ010000002.1"/>
</dbReference>
<dbReference type="Pfam" id="PF13579">
    <property type="entry name" value="Glyco_trans_4_4"/>
    <property type="match status" value="1"/>
</dbReference>
<name>A0ABD5REI9_9EURY</name>
<evidence type="ECO:0000256" key="3">
    <source>
        <dbReference type="SAM" id="MobiDB-lite"/>
    </source>
</evidence>
<evidence type="ECO:0000313" key="5">
    <source>
        <dbReference type="EMBL" id="MFC5368241.1"/>
    </source>
</evidence>